<dbReference type="InterPro" id="IPR016024">
    <property type="entry name" value="ARM-type_fold"/>
</dbReference>
<evidence type="ECO:0000313" key="8">
    <source>
        <dbReference type="EnsemblPlants" id="OMERI07G20820.1"/>
    </source>
</evidence>
<keyword evidence="9" id="KW-1185">Reference proteome</keyword>
<evidence type="ECO:0000256" key="2">
    <source>
        <dbReference type="ARBA" id="ARBA00010289"/>
    </source>
</evidence>
<evidence type="ECO:0000256" key="6">
    <source>
        <dbReference type="SAM" id="MobiDB-lite"/>
    </source>
</evidence>
<feature type="region of interest" description="Disordered" evidence="6">
    <location>
        <begin position="1853"/>
        <end position="1897"/>
    </location>
</feature>
<dbReference type="Gene3D" id="1.25.10.10">
    <property type="entry name" value="Leucine-rich Repeat Variant"/>
    <property type="match status" value="1"/>
</dbReference>
<dbReference type="STRING" id="40149.A0A0E0EFA7"/>
<organism evidence="8">
    <name type="scientific">Oryza meridionalis</name>
    <dbReference type="NCBI Taxonomy" id="40149"/>
    <lineage>
        <taxon>Eukaryota</taxon>
        <taxon>Viridiplantae</taxon>
        <taxon>Streptophyta</taxon>
        <taxon>Embryophyta</taxon>
        <taxon>Tracheophyta</taxon>
        <taxon>Spermatophyta</taxon>
        <taxon>Magnoliopsida</taxon>
        <taxon>Liliopsida</taxon>
        <taxon>Poales</taxon>
        <taxon>Poaceae</taxon>
        <taxon>BOP clade</taxon>
        <taxon>Oryzoideae</taxon>
        <taxon>Oryzeae</taxon>
        <taxon>Oryzinae</taxon>
        <taxon>Oryza</taxon>
    </lineage>
</organism>
<evidence type="ECO:0000256" key="5">
    <source>
        <dbReference type="ARBA" id="ARBA00023242"/>
    </source>
</evidence>
<dbReference type="Gramene" id="OMERI07G20820.1">
    <property type="protein sequence ID" value="OMERI07G20820.1"/>
    <property type="gene ID" value="OMERI07G20820"/>
</dbReference>
<dbReference type="eggNOG" id="KOG4522">
    <property type="taxonomic scope" value="Eukaryota"/>
</dbReference>
<reference evidence="8" key="1">
    <citation type="submission" date="2015-04" db="UniProtKB">
        <authorList>
            <consortium name="EnsemblPlants"/>
        </authorList>
    </citation>
    <scope>IDENTIFICATION</scope>
</reference>
<keyword evidence="5" id="KW-0539">Nucleus</keyword>
<dbReference type="Proteomes" id="UP000008021">
    <property type="component" value="Chromosome 7"/>
</dbReference>
<comment type="similarity">
    <text evidence="2">Belongs to the Mediator complex subunit 12 family.</text>
</comment>
<feature type="compositionally biased region" description="Polar residues" evidence="6">
    <location>
        <begin position="2079"/>
        <end position="2095"/>
    </location>
</feature>
<proteinExistence type="inferred from homology"/>
<keyword evidence="3" id="KW-0805">Transcription regulation</keyword>
<dbReference type="HOGENOM" id="CLU_000600_0_0_1"/>
<evidence type="ECO:0000256" key="3">
    <source>
        <dbReference type="ARBA" id="ARBA00023015"/>
    </source>
</evidence>
<dbReference type="GO" id="GO:0006357">
    <property type="term" value="P:regulation of transcription by RNA polymerase II"/>
    <property type="evidence" value="ECO:0007669"/>
    <property type="project" value="InterPro"/>
</dbReference>
<evidence type="ECO:0000313" key="9">
    <source>
        <dbReference type="Proteomes" id="UP000008021"/>
    </source>
</evidence>
<dbReference type="PANTHER" id="PTHR46567:SF1">
    <property type="entry name" value="MEDIATOR OF RNA POLYMERASE II TRANSCRIPTION SUBUNIT 12"/>
    <property type="match status" value="1"/>
</dbReference>
<dbReference type="GO" id="GO:0016592">
    <property type="term" value="C:mediator complex"/>
    <property type="evidence" value="ECO:0007669"/>
    <property type="project" value="InterPro"/>
</dbReference>
<evidence type="ECO:0000256" key="1">
    <source>
        <dbReference type="ARBA" id="ARBA00004123"/>
    </source>
</evidence>
<dbReference type="EnsemblPlants" id="OMERI07G20820.1">
    <property type="protein sequence ID" value="OMERI07G20820.1"/>
    <property type="gene ID" value="OMERI07G20820"/>
</dbReference>
<dbReference type="SUPFAM" id="SSF48371">
    <property type="entry name" value="ARM repeat"/>
    <property type="match status" value="1"/>
</dbReference>
<dbReference type="Pfam" id="PF09497">
    <property type="entry name" value="Med12"/>
    <property type="match status" value="1"/>
</dbReference>
<protein>
    <recommendedName>
        <fullName evidence="7">Mediator complex subunit Med12 domain-containing protein</fullName>
    </recommendedName>
</protein>
<dbReference type="PANTHER" id="PTHR46567">
    <property type="entry name" value="MEDIATOR OF RNA POLYMERASE II TRANSCRIPTION SUBUNIT 12"/>
    <property type="match status" value="1"/>
</dbReference>
<name>A0A0E0EFA7_9ORYZ</name>
<evidence type="ECO:0000259" key="7">
    <source>
        <dbReference type="SMART" id="SM01281"/>
    </source>
</evidence>
<evidence type="ECO:0000256" key="4">
    <source>
        <dbReference type="ARBA" id="ARBA00023163"/>
    </source>
</evidence>
<feature type="compositionally biased region" description="Gly residues" evidence="6">
    <location>
        <begin position="82"/>
        <end position="91"/>
    </location>
</feature>
<comment type="subcellular location">
    <subcellularLocation>
        <location evidence="1">Nucleus</location>
    </subcellularLocation>
</comment>
<dbReference type="GO" id="GO:0003712">
    <property type="term" value="F:transcription coregulator activity"/>
    <property type="evidence" value="ECO:0007669"/>
    <property type="project" value="InterPro"/>
</dbReference>
<feature type="domain" description="Mediator complex subunit Med12" evidence="7">
    <location>
        <begin position="191"/>
        <end position="252"/>
    </location>
</feature>
<dbReference type="SMART" id="SM01281">
    <property type="entry name" value="Med12"/>
    <property type="match status" value="1"/>
</dbReference>
<sequence>MAYRGRKSGSNGYAIWASIDGTCAILGVSLSSRHPATTAPIRSTALIRIEIEAEGEAVKHAADLLGEMQRYAGAGNNSGFSGGGGAGGGGRDSSRLDGSPYSANNYPLSSRRQQQLAPYKLKCDKEPLNNKLGPPDYYPQTPNCPEETLTKEYVQSGYKETVEGIEEAREIVLSQIPYFCKTDIVVKCKEALKKRLRAINDSRAQKRKALSQPNKRLRSLSEHVPHGYRRKSLLDVLTRYNVPLLRATWFVKVTYLNQPQVRSTSVSTSAGGSDNHRSNQWTNDVVEYLQQLLDEFCLKEVPPSFREQSSPGLIAGVTQVKMKSEAPPAVGDIDEPLVHFKWWYMVRLIQWHLAEELLVPSVLIEWLFNQFQERVAVEALELLMPVALGMIDIITLSQTYVRMFVEILVRRLSDGPVVDNPKRAHISSVIAEVLRYMVLAVPDTFVSLDCFPLPSFVVPDVYSRGALLKITAGGGIAGSKRQDGYRYLSCGYAVCSIQKRSYDLATVANPNFQARGAAKVVQALDKALVTGNLTMAYLSLFNDLSDALMEERWIKEVSPCLQSSLMWIGTVESSLICSVFFLCEWATCDYRDCRTSLLRNVKFTGRRDLSQVHLAVSILKNKMDEINNLSRSKSSSRIAVNNTAKGSSLNNTSLAATVSDSSGLRNNAKSVDEKDKKDIFESPGPLHDIIVCWLDQHEVNSAVGFKRVDVLIIELIRSGIFYPQAYVRQLIISGITDKNDTLLDVERKRRHHRILKQLPGSSLFEILEEDRITEEQHLYEMMSTYSSERRLVLSELSTGQAFDANSRGEYASSSCVPKASDLFLASGGDKHGRVPEQVEDVKALVSSMLRFINPHSVEEEHCQIKTNPQGSSASTVTQVDTVDVKHDCEDCARTKRQKLDERASPLQGFPLIQSDEEDIWWVRKGTKLHESLKAEPAQKPIKQNSRGRAKVVRKTQSLAQLASSRIEGSQGASTSHLCESKVGCSHHKPSIDVDNVKDVDHMKIVDLSEVGKSLKRLRLLERRSVSVWLLKSSDDKTLLKWRLGDEELLSILYILDICCDLVSGARFLVWLLTKVRGGMATSGQTGRSATHIKNRENQVCQIGEALVFSSLLRYENILLATDLLPEVLSASMSRNFVLATARQPASGAFAYTRYFLKKYRDVPSVARWEKSFRTTCDQRLLAELDNGRSVDGDLVSSSGVSAGEEIDEQIRQKMNVRNSRIVPNMKDIIQRQTEEKKGITAPKSPSVDREDSYQIAHDIVLGLLECIRQNGGASLDGDPSIVASAVSAIVLNAGHTIAKHLDLSADALGDRFSRVFEIALAVEASSAITATFAPPKMQRNQFQPSPETHDIYGNHTNDLSNTGKGFVGRTTKVAAAISALVVGSVIHGVVNIERMVAVLKIKDGLDILHLLRGLRSSTNGVSRSTGTFKMENSVEVLVHWFRILLGNCRTVYDGLIADILGESYVLALSRLQRMLPLSMVLPPAYSIFAMVLWKRYTFSREDVQLYQSLSNAINDITMHQPFRDICFRNTHQLYDLLAADVGDSEFAAMLEIHNPDKGSKAMAFIPLRARLFLNSLVDCKTAGAILGDGSCASESGEAKESELKLSDRLIQLLDTLQPAKFHWQWVELRFLLDEQALLEKVAAGNTSVAEAIQSLSPNAESFALSDSEKGFTEIILSRLLARPDAAPLYSELVHLLGKLQESLVVDVKWLLQGQDALLGRKSTRQQLVHIAQRKGLSTKTQVWKPWGWASLLSDVIASKSTKRKLEVTSIEEGEVVDDSADAKRPSKANPHNVDRSFEGIRSINKYLTEKALSELMLPCIDRSSAEFRSIFAGDLVKQMGTISEHIKAIARNGTKQSGLVPSGTEAASNKSSSRKGIRGGSPNIGRRAPVGNDPTPPSASALRATVWLRLQFIIRLLPLIMADRSMRHTLASAILGLLSARIIYEDADLPLPPTNTTVLRRDVDSLLEPPLDVLLDRPGESLFERLICVFHALLGNGKPSWLKSKSVSKSTTRTPRDFPAFDSEAAEGLQSALDHLEMPGIIRRRIQAAMPVLPPSRHPCISCQPPQLSLAALSPLQSGTSTSGPQQKGNSTSWVPTNVSIRNKAAFATQDPEMEVDPWTLLEDGTSCPSMSSGSNSSSGMAGDHGNLKACSWLKGALPNTAPEKQLNLFVRVVAPVERAGNALGTLAFTWATVVLLGGYPTSVNFEDFVFATTLFFLEAASLQIPAAVIRVEIALMRLLPQDYCSEGDPANDSGKINLKPTLNVFYGMVLGQGILYLAARILEFFSFFPRRSLARRGGFRGQKGVQSVDMYYEYAFEKCMNTSILAPKKMNLTTFAMDSLKSGSRKEQFCGLSLPRIVAISGAMNFISSLLDNHNKQQIHELTIQTDSGDEENCWVLKRWRQMIKQWSILEEEQWAESDILPALGLVILERLATYDLVNCVEISRSMDIIPKITGFTSNNGEKMCVNEIGQKVLIEFSLRVLRILASIGGETGITLRHKISEDPFLLDNLAEILEDSRSNQDQELREMTIDILTKLAMDESTRKEIGSIQVIVQKLMFAFVAQDGLPDSHSGCLMTIKAGQALSMLTLENADNCSAIMKEPRHGFFKDLARMLQDNRYIYVAANVLQNLCKHSRVELWDSDVLELFSVLPEVLGRVMDADGKELEVLVGLSSQICSVSPESFTKAFKQGQNEEIFVEKLINALNANSKPNAQFPGIRRVIIEQLTYMMELNSRYATYFRNHGLMEALIRVEKTPSKTEKYRLFLGKAGLMEHKVHLSSLVARAKLLIAMHST</sequence>
<feature type="compositionally biased region" description="Polar residues" evidence="6">
    <location>
        <begin position="101"/>
        <end position="113"/>
    </location>
</feature>
<reference evidence="8" key="2">
    <citation type="submission" date="2018-05" db="EMBL/GenBank/DDBJ databases">
        <title>OmerRS3 (Oryza meridionalis Reference Sequence Version 3).</title>
        <authorList>
            <person name="Zhang J."/>
            <person name="Kudrna D."/>
            <person name="Lee S."/>
            <person name="Talag J."/>
            <person name="Welchert J."/>
            <person name="Wing R.A."/>
        </authorList>
    </citation>
    <scope>NUCLEOTIDE SEQUENCE [LARGE SCALE GENOMIC DNA]</scope>
    <source>
        <strain evidence="8">cv. OR44</strain>
    </source>
</reference>
<dbReference type="InterPro" id="IPR019035">
    <property type="entry name" value="Mediator_Med12"/>
</dbReference>
<feature type="region of interest" description="Disordered" evidence="6">
    <location>
        <begin position="2075"/>
        <end position="2095"/>
    </location>
</feature>
<dbReference type="InterPro" id="IPR011989">
    <property type="entry name" value="ARM-like"/>
</dbReference>
<keyword evidence="4" id="KW-0804">Transcription</keyword>
<feature type="region of interest" description="Disordered" evidence="6">
    <location>
        <begin position="82"/>
        <end position="113"/>
    </location>
</feature>
<accession>A0A0E0EFA7</accession>